<accession>A0A1F6DLK7</accession>
<evidence type="ECO:0000313" key="2">
    <source>
        <dbReference type="EMBL" id="OGG62276.1"/>
    </source>
</evidence>
<dbReference type="Proteomes" id="UP000178532">
    <property type="component" value="Unassembled WGS sequence"/>
</dbReference>
<dbReference type="STRING" id="1798495.A3C19_03565"/>
<feature type="transmembrane region" description="Helical" evidence="1">
    <location>
        <begin position="12"/>
        <end position="38"/>
    </location>
</feature>
<gene>
    <name evidence="2" type="ORF">A3C19_03565</name>
</gene>
<comment type="caution">
    <text evidence="2">The sequence shown here is derived from an EMBL/GenBank/DDBJ whole genome shotgun (WGS) entry which is preliminary data.</text>
</comment>
<organism evidence="2 3">
    <name type="scientific">Candidatus Kaiserbacteria bacterium RIFCSPHIGHO2_02_FULL_54_22</name>
    <dbReference type="NCBI Taxonomy" id="1798495"/>
    <lineage>
        <taxon>Bacteria</taxon>
        <taxon>Candidatus Kaiseribacteriota</taxon>
    </lineage>
</organism>
<reference evidence="2 3" key="1">
    <citation type="journal article" date="2016" name="Nat. Commun.">
        <title>Thousands of microbial genomes shed light on interconnected biogeochemical processes in an aquifer system.</title>
        <authorList>
            <person name="Anantharaman K."/>
            <person name="Brown C.T."/>
            <person name="Hug L.A."/>
            <person name="Sharon I."/>
            <person name="Castelle C.J."/>
            <person name="Probst A.J."/>
            <person name="Thomas B.C."/>
            <person name="Singh A."/>
            <person name="Wilkins M.J."/>
            <person name="Karaoz U."/>
            <person name="Brodie E.L."/>
            <person name="Williams K.H."/>
            <person name="Hubbard S.S."/>
            <person name="Banfield J.F."/>
        </authorList>
    </citation>
    <scope>NUCLEOTIDE SEQUENCE [LARGE SCALE GENOMIC DNA]</scope>
</reference>
<protein>
    <submittedName>
        <fullName evidence="2">Uncharacterized protein</fullName>
    </submittedName>
</protein>
<evidence type="ECO:0000256" key="1">
    <source>
        <dbReference type="SAM" id="Phobius"/>
    </source>
</evidence>
<keyword evidence="1" id="KW-0472">Membrane</keyword>
<evidence type="ECO:0000313" key="3">
    <source>
        <dbReference type="Proteomes" id="UP000178532"/>
    </source>
</evidence>
<feature type="transmembrane region" description="Helical" evidence="1">
    <location>
        <begin position="58"/>
        <end position="80"/>
    </location>
</feature>
<keyword evidence="1" id="KW-0812">Transmembrane</keyword>
<dbReference type="AlphaFoldDB" id="A0A1F6DLK7"/>
<sequence>MNQHLNPGKTGLALGKLLALLHLIWAILVALGWAQALVNFSQWAHMVSIPVVVKAFDLSAAITVIVVAFVVGCVIGYAFAKIWNWLHR</sequence>
<dbReference type="InterPro" id="IPR044020">
    <property type="entry name" value="DUF5676"/>
</dbReference>
<name>A0A1F6DLK7_9BACT</name>
<dbReference type="Pfam" id="PF18926">
    <property type="entry name" value="DUF5676"/>
    <property type="match status" value="1"/>
</dbReference>
<keyword evidence="1" id="KW-1133">Transmembrane helix</keyword>
<dbReference type="EMBL" id="MFLI01000010">
    <property type="protein sequence ID" value="OGG62276.1"/>
    <property type="molecule type" value="Genomic_DNA"/>
</dbReference>
<proteinExistence type="predicted"/>